<sequence>MSQSSSEKKSQAFPLRILVTVSFFILLLWNVIGIAQADAQNIGDELLTNGGFEQLQDGAPIRWNATGGWTNPEISLSNDAAYTGSNGIVIQTAQNTKPWIMQIVPYEEGATYEISTWLKAVGVQGAGVGFKLEYYRGQDTSSPNHLTEYDKTLSIANDVLTGDWQKISMQVSAPPEAGNVKIYLRLYGTGTVYLDDASFVLKQHMPMIELKTDELIYYTGVTEGHVSAVFRSPEIPLFNKQAEVRIYRESTGVTMATYSMDDASYPMTFVFDPSMMIKNEPYRVQVKLSDDSNVLLESAEETIYRFDRPTMLQEDGTLTVNGAPFFPVAAYHAGLSDYPYLAQSGVNAVQGVATNNADVQQAALDTAQQNGLKVMVPLYYNMQVQENAATTQQFVSRFKDHPAVLAWMIMDEPMLNGKTKEELIDAYRIIRTIDEKHPIYMVEAPLLWAYDTTAKIADIFATDSYPLPNNPISLVGEHTVLGKQAAGESKPVWTVLQAMYNQNHPYLPTIDEVRNMAYQSLLSGAQGLAYYSFNEQSFQLRNSALWSGLVGFKEELGLLGRLVSSAERIGEGQEEDSRWTLWKDGDILYAAAVNTSGEIRQVTVPIGATGYTAELLYGDSQSSLDEQGGVLNFRLGPKQAQLYRIIPFRTMVGQAIESATILKALSENPKWNKKVQRLSTKLTAVRNELETAQPNMADVIKDAVRTIRIVDRLTNRAGHETDEELKQEMLSELERIKGNVMPIVGSELLIDVTLSENQIIGQSQTNELTVFLQNEGQKNMSNMRLSLAFPAAFALEPAVDSISLLQNGQTAEKVFPFQIAATAAEGRYPLAVKIDYDYKGIPVTVMRSVYYPYINLIRAEVKPEAIVTNKGGSFPFGITIANNVSREMQISLEAGQLPSGIIMQLPDPFLLPGNGQTTVTGSVYLPPGAAEGNYAPSIMIGADGNHVQSVPLSISYDHNLLQNPGFEQAAGGTPDGWNMRKGSWSAGEAHSGQYAVALTPDSGNAFNVINSSGFIPVEGGAKYVLRGWVKNESTTGLVQIGLRQIKEDKTASVSYTWKTINQNAEWTFYELEVTPQAAAKYLQVYLSVDTNTNGLAWFDDLDVREGKSNAENRH</sequence>
<dbReference type="Gene3D" id="2.60.120.260">
    <property type="entry name" value="Galactose-binding domain-like"/>
    <property type="match status" value="2"/>
</dbReference>
<dbReference type="InterPro" id="IPR003305">
    <property type="entry name" value="CenC_carb-bd"/>
</dbReference>
<dbReference type="Gene3D" id="3.20.20.80">
    <property type="entry name" value="Glycosidases"/>
    <property type="match status" value="1"/>
</dbReference>
<dbReference type="GO" id="GO:0016798">
    <property type="term" value="F:hydrolase activity, acting on glycosyl bonds"/>
    <property type="evidence" value="ECO:0007669"/>
    <property type="project" value="InterPro"/>
</dbReference>
<keyword evidence="4" id="KW-1185">Reference proteome</keyword>
<feature type="domain" description="CBM-cenC" evidence="2">
    <location>
        <begin position="959"/>
        <end position="1088"/>
    </location>
</feature>
<evidence type="ECO:0000313" key="3">
    <source>
        <dbReference type="EMBL" id="RAV18993.1"/>
    </source>
</evidence>
<reference evidence="3 4" key="1">
    <citation type="journal article" date="2009" name="Int. J. Syst. Evol. Microbiol.">
        <title>Paenibacillus contaminans sp. nov., isolated from a contaminated laboratory plate.</title>
        <authorList>
            <person name="Chou J.H."/>
            <person name="Lee J.H."/>
            <person name="Lin M.C."/>
            <person name="Chang P.S."/>
            <person name="Arun A.B."/>
            <person name="Young C.C."/>
            <person name="Chen W.M."/>
        </authorList>
    </citation>
    <scope>NUCLEOTIDE SEQUENCE [LARGE SCALE GENOMIC DNA]</scope>
    <source>
        <strain evidence="3 4">CKOBP-6</strain>
    </source>
</reference>
<keyword evidence="1" id="KW-0378">Hydrolase</keyword>
<evidence type="ECO:0000256" key="1">
    <source>
        <dbReference type="ARBA" id="ARBA00022801"/>
    </source>
</evidence>
<accession>A0A329MJT3</accession>
<dbReference type="SUPFAM" id="SSF49785">
    <property type="entry name" value="Galactose-binding domain-like"/>
    <property type="match status" value="2"/>
</dbReference>
<dbReference type="RefSeq" id="WP_113033200.1">
    <property type="nucleotide sequence ID" value="NZ_QMFB01000014.1"/>
</dbReference>
<comment type="caution">
    <text evidence="3">The sequence shown here is derived from an EMBL/GenBank/DDBJ whole genome shotgun (WGS) entry which is preliminary data.</text>
</comment>
<proteinExistence type="predicted"/>
<feature type="domain" description="CBM-cenC" evidence="2">
    <location>
        <begin position="45"/>
        <end position="185"/>
    </location>
</feature>
<name>A0A329MJT3_9BACL</name>
<dbReference type="Pfam" id="PF02018">
    <property type="entry name" value="CBM_4_9"/>
    <property type="match status" value="2"/>
</dbReference>
<dbReference type="InterPro" id="IPR008979">
    <property type="entry name" value="Galactose-bd-like_sf"/>
</dbReference>
<dbReference type="AlphaFoldDB" id="A0A329MJT3"/>
<dbReference type="InterPro" id="IPR017853">
    <property type="entry name" value="GH"/>
</dbReference>
<dbReference type="SUPFAM" id="SSF51445">
    <property type="entry name" value="(Trans)glycosidases"/>
    <property type="match status" value="1"/>
</dbReference>
<organism evidence="3 4">
    <name type="scientific">Paenibacillus contaminans</name>
    <dbReference type="NCBI Taxonomy" id="450362"/>
    <lineage>
        <taxon>Bacteria</taxon>
        <taxon>Bacillati</taxon>
        <taxon>Bacillota</taxon>
        <taxon>Bacilli</taxon>
        <taxon>Bacillales</taxon>
        <taxon>Paenibacillaceae</taxon>
        <taxon>Paenibacillus</taxon>
    </lineage>
</organism>
<evidence type="ECO:0000259" key="2">
    <source>
        <dbReference type="Pfam" id="PF02018"/>
    </source>
</evidence>
<dbReference type="EMBL" id="QMFB01000014">
    <property type="protein sequence ID" value="RAV18993.1"/>
    <property type="molecule type" value="Genomic_DNA"/>
</dbReference>
<protein>
    <recommendedName>
        <fullName evidence="2">CBM-cenC domain-containing protein</fullName>
    </recommendedName>
</protein>
<gene>
    <name evidence="3" type="ORF">DQG23_22875</name>
</gene>
<dbReference type="OrthoDB" id="9774262at2"/>
<dbReference type="Proteomes" id="UP000250369">
    <property type="component" value="Unassembled WGS sequence"/>
</dbReference>
<evidence type="ECO:0000313" key="4">
    <source>
        <dbReference type="Proteomes" id="UP000250369"/>
    </source>
</evidence>